<dbReference type="AlphaFoldDB" id="A0A0K0FQ63"/>
<dbReference type="Proteomes" id="UP000035680">
    <property type="component" value="Unassembled WGS sequence"/>
</dbReference>
<proteinExistence type="predicted"/>
<dbReference type="PANTHER" id="PTHR10492:SF57">
    <property type="entry name" value="ATP-DEPENDENT DNA HELICASE"/>
    <property type="match status" value="1"/>
</dbReference>
<sequence>MVHSRCDISKTKVPYWNEEKNICTKKFPEQYHKVTFITSKGKVNIKRSSDFLFDIINRLNNKMNNDFCVRYNPYLRLKYNSHINVKIRESVLSSKYLLKYTHKSNGDKIAADVIKTVGSKDEVKLHIDGRYVEPLEAIELFIYYNLNKNDINAKRYLYNEIPQHYWFDLKTREWKLRHRQRHTIGRIFTVSPINDELFSLYQLLLHVSGAKCESDLKIVNGFQWLSFRNAAKARDLLDTENNYNKLFQKACESAMFNMLCNYFGFMIFYR</sequence>
<accession>A0A0K0FQ63</accession>
<organism evidence="1 2">
    <name type="scientific">Strongyloides venezuelensis</name>
    <name type="common">Threadworm</name>
    <dbReference type="NCBI Taxonomy" id="75913"/>
    <lineage>
        <taxon>Eukaryota</taxon>
        <taxon>Metazoa</taxon>
        <taxon>Ecdysozoa</taxon>
        <taxon>Nematoda</taxon>
        <taxon>Chromadorea</taxon>
        <taxon>Rhabditida</taxon>
        <taxon>Tylenchina</taxon>
        <taxon>Panagrolaimomorpha</taxon>
        <taxon>Strongyloidoidea</taxon>
        <taxon>Strongyloididae</taxon>
        <taxon>Strongyloides</taxon>
    </lineage>
</organism>
<dbReference type="STRING" id="75913.A0A0K0FQ63"/>
<dbReference type="PANTHER" id="PTHR10492">
    <property type="match status" value="1"/>
</dbReference>
<dbReference type="WBParaSite" id="SVE_1154800.1">
    <property type="protein sequence ID" value="SVE_1154800.1"/>
    <property type="gene ID" value="SVE_1154800"/>
</dbReference>
<evidence type="ECO:0000313" key="2">
    <source>
        <dbReference type="WBParaSite" id="SVE_1154800.1"/>
    </source>
</evidence>
<name>A0A0K0FQ63_STRVS</name>
<reference evidence="1" key="1">
    <citation type="submission" date="2014-07" db="EMBL/GenBank/DDBJ databases">
        <authorList>
            <person name="Martin A.A"/>
            <person name="De Silva N."/>
        </authorList>
    </citation>
    <scope>NUCLEOTIDE SEQUENCE</scope>
</reference>
<evidence type="ECO:0000313" key="1">
    <source>
        <dbReference type="Proteomes" id="UP000035680"/>
    </source>
</evidence>
<protein>
    <submittedName>
        <fullName evidence="2">Helitron_like_N domain-containing protein</fullName>
    </submittedName>
</protein>
<reference evidence="2" key="2">
    <citation type="submission" date="2015-08" db="UniProtKB">
        <authorList>
            <consortium name="WormBaseParasite"/>
        </authorList>
    </citation>
    <scope>IDENTIFICATION</scope>
</reference>
<keyword evidence="1" id="KW-1185">Reference proteome</keyword>